<dbReference type="AlphaFoldDB" id="A0AAW3C4R5"/>
<evidence type="ECO:0000256" key="1">
    <source>
        <dbReference type="SAM" id="MobiDB-lite"/>
    </source>
</evidence>
<feature type="region of interest" description="Disordered" evidence="1">
    <location>
        <begin position="1"/>
        <end position="169"/>
    </location>
</feature>
<dbReference type="Proteomes" id="UP001500493">
    <property type="component" value="Unassembled WGS sequence"/>
</dbReference>
<feature type="compositionally biased region" description="Low complexity" evidence="1">
    <location>
        <begin position="143"/>
        <end position="162"/>
    </location>
</feature>
<dbReference type="EMBL" id="JBAMZJ010000012">
    <property type="protein sequence ID" value="KAL0529277.1"/>
    <property type="molecule type" value="Genomic_DNA"/>
</dbReference>
<organism evidence="3 5">
    <name type="scientific">Leishmania shawi</name>
    <dbReference type="NCBI Taxonomy" id="5680"/>
    <lineage>
        <taxon>Eukaryota</taxon>
        <taxon>Discoba</taxon>
        <taxon>Euglenozoa</taxon>
        <taxon>Kinetoplastea</taxon>
        <taxon>Metakinetoplastina</taxon>
        <taxon>Trypanosomatida</taxon>
        <taxon>Trypanosomatidae</taxon>
        <taxon>Leishmaniinae</taxon>
        <taxon>Leishmania</taxon>
        <taxon>Leishmania guyanensis species complex</taxon>
    </lineage>
</organism>
<feature type="compositionally biased region" description="Basic and acidic residues" evidence="1">
    <location>
        <begin position="8"/>
        <end position="32"/>
    </location>
</feature>
<proteinExistence type="predicted"/>
<comment type="caution">
    <text evidence="3">The sequence shown here is derived from an EMBL/GenBank/DDBJ whole genome shotgun (WGS) entry which is preliminary data.</text>
</comment>
<feature type="compositionally biased region" description="Low complexity" evidence="1">
    <location>
        <begin position="105"/>
        <end position="121"/>
    </location>
</feature>
<dbReference type="Proteomes" id="UP001443563">
    <property type="component" value="Unassembled WGS sequence"/>
</dbReference>
<gene>
    <name evidence="2" type="ORF">Q4I29_001717</name>
    <name evidence="3" type="ORF">Q4I32_001778</name>
</gene>
<keyword evidence="4" id="KW-1185">Reference proteome</keyword>
<evidence type="ECO:0000313" key="2">
    <source>
        <dbReference type="EMBL" id="KAL0510629.1"/>
    </source>
</evidence>
<dbReference type="EMBL" id="JBAMZM010000012">
    <property type="protein sequence ID" value="KAL0510629.1"/>
    <property type="molecule type" value="Genomic_DNA"/>
</dbReference>
<evidence type="ECO:0000313" key="3">
    <source>
        <dbReference type="EMBL" id="KAL0529277.1"/>
    </source>
</evidence>
<protein>
    <submittedName>
        <fullName evidence="3">Uncharacterized protein</fullName>
    </submittedName>
</protein>
<reference evidence="3 4" key="1">
    <citation type="submission" date="2024-02" db="EMBL/GenBank/DDBJ databases">
        <title>FIRST GENOME SEQUENCES OF Leishmania (Viannia) shawi, Leishmania (Viannia) lindenbergi AND Leishmania (Viannia) utingensis.</title>
        <authorList>
            <person name="Resadore F."/>
            <person name="Custodio M.G.F."/>
            <person name="Boite M.C."/>
            <person name="Cupolillo E."/>
            <person name="Ferreira G.E.M."/>
        </authorList>
    </citation>
    <scope>NUCLEOTIDE SEQUENCE</scope>
    <source>
        <strain evidence="2 4">MCEB/BR/1984/M8408</strain>
        <strain evidence="3">MHOM/BR/2013/18 LTA MLF</strain>
    </source>
</reference>
<feature type="compositionally biased region" description="Polar residues" evidence="1">
    <location>
        <begin position="48"/>
        <end position="61"/>
    </location>
</feature>
<accession>A0AAW3C4R5</accession>
<sequence length="169" mass="17506">MGPSLSRKQRESLGEGDQRTAPRLTARERNEQLWRNSSGPKGGMGGSYSRTQGSTYKSGYTITHVPRGGFGGSYGGMSSRGNSPRASSVGARTPRGGCGGEYRGQGDSRSGSRYGSAYGGSVRAFSVGAPTPRGGCGGDYRGQGDSRPGSRYGSAYGGSRPSSVREEIS</sequence>
<evidence type="ECO:0000313" key="4">
    <source>
        <dbReference type="Proteomes" id="UP001443563"/>
    </source>
</evidence>
<evidence type="ECO:0000313" key="5">
    <source>
        <dbReference type="Proteomes" id="UP001500493"/>
    </source>
</evidence>
<name>A0AAW3C4R5_9TRYP</name>